<feature type="compositionally biased region" description="Low complexity" evidence="6">
    <location>
        <begin position="700"/>
        <end position="709"/>
    </location>
</feature>
<feature type="compositionally biased region" description="Acidic residues" evidence="6">
    <location>
        <begin position="263"/>
        <end position="274"/>
    </location>
</feature>
<evidence type="ECO:0000256" key="3">
    <source>
        <dbReference type="ARBA" id="ARBA00022989"/>
    </source>
</evidence>
<feature type="transmembrane region" description="Helical" evidence="7">
    <location>
        <begin position="106"/>
        <end position="131"/>
    </location>
</feature>
<reference evidence="9" key="1">
    <citation type="submission" date="2020-05" db="EMBL/GenBank/DDBJ databases">
        <title>WGS assembly of Panicum virgatum.</title>
        <authorList>
            <person name="Lovell J.T."/>
            <person name="Jenkins J."/>
            <person name="Shu S."/>
            <person name="Juenger T.E."/>
            <person name="Schmutz J."/>
        </authorList>
    </citation>
    <scope>NUCLEOTIDE SEQUENCE</scope>
    <source>
        <strain evidence="9">AP13</strain>
    </source>
</reference>
<dbReference type="AlphaFoldDB" id="A0A8T0MZ37"/>
<dbReference type="EMBL" id="CM029054">
    <property type="protein sequence ID" value="KAG2541968.1"/>
    <property type="molecule type" value="Genomic_DNA"/>
</dbReference>
<evidence type="ECO:0000256" key="5">
    <source>
        <dbReference type="SAM" id="Coils"/>
    </source>
</evidence>
<gene>
    <name evidence="9" type="ORF">PVAP13_9NG669000</name>
</gene>
<dbReference type="InterPro" id="IPR039306">
    <property type="entry name" value="MYOB"/>
</dbReference>
<dbReference type="GO" id="GO:0016020">
    <property type="term" value="C:membrane"/>
    <property type="evidence" value="ECO:0007669"/>
    <property type="project" value="UniProtKB-SubCell"/>
</dbReference>
<evidence type="ECO:0000256" key="1">
    <source>
        <dbReference type="ARBA" id="ARBA00004167"/>
    </source>
</evidence>
<feature type="compositionally biased region" description="Polar residues" evidence="6">
    <location>
        <begin position="516"/>
        <end position="525"/>
    </location>
</feature>
<dbReference type="PANTHER" id="PTHR31448">
    <property type="entry name" value="MYOSIN-BINDING PROTEIN 2"/>
    <property type="match status" value="1"/>
</dbReference>
<evidence type="ECO:0000313" key="9">
    <source>
        <dbReference type="EMBL" id="KAG2541968.1"/>
    </source>
</evidence>
<feature type="region of interest" description="Disordered" evidence="6">
    <location>
        <begin position="689"/>
        <end position="746"/>
    </location>
</feature>
<dbReference type="GO" id="GO:0080115">
    <property type="term" value="F:myosin XI tail binding"/>
    <property type="evidence" value="ECO:0007669"/>
    <property type="project" value="UniProtKB-ARBA"/>
</dbReference>
<sequence length="946" mass="102847">MGSNGPGFLARKVKARSFKTTHPSSCQPGNTLPPLPLQVAARGKRSTHFPPAPSGGEILPGEIAAVHAAGVGVVVEEDTAAAMAASASAGRLATALHRRTHRVTSALAHAALEWVLIALLLINGLLAYAIARFADYFGLAPPCLLCSRVDRLFQAGGGESGGARWLRDALCGDHASEISALGYCLRHRRLTEAGEMCEGCLSSCKEETSDAREKSATACSCCKVAVRTSSREPEGIKEEHAEEKVTEEGNDDDQGYVLLAQEDHEEEEQDEVENQEQQSEVEGQRREEDEVMAAVQDESLEVMVQGEEIALEDGRLVPVVVLDEMTIADDSGLHWDVEGEDGMNQVEDEPESRDVDIGVVLEEKRMLDSSVATPADVIQDSAVPISPIPCPETVSSPAHPDHNSIPQDDEDVPEDAVEIGDSTAEEDRIFVPQVSEAVSEDDNRTAEVDTNCEVSIGSDICEREQDDHVVTFQDLAALEDPVAAVAGADDQPSPLEILAPTEQGEAEQEEVVRSTGLDNQPTGQNEMEEDKAPETPTNSVATQRSDRMFLLERKRSLSLSLDGSVASEMDGGEPSTVDQLRSALQAERKALGALYAELEEERSAAAIAANQTMAMINRLQEEKAAMQMEALQYQRMMEEQSEYDQEALQLLNELVTKREREKQELERELELCRQRVQHYEDKERRRMASFKANNGGSPSGSGASVSSSGEDSDGHSDDYCELAESPDGGNIQSSSDAALSSVRDQDSTKHLVALDDSLTYFEMERLSILEELKALEERLFTLEDDDITGNAAAGHSSGDLDLSPDGLQSPEHILTGDKQRFGGRTSISRGKSLLPLFDAVGDETCNQMPSTRAGDAGQADDSATKSVSVLVKEQERLAIIEEVDHVYERLQALEADKEFLRHCIKSLKKGDRGMDLLQEILQHLRDLRNVELHVKNAGDAIATNSV</sequence>
<organism evidence="9 10">
    <name type="scientific">Panicum virgatum</name>
    <name type="common">Blackwell switchgrass</name>
    <dbReference type="NCBI Taxonomy" id="38727"/>
    <lineage>
        <taxon>Eukaryota</taxon>
        <taxon>Viridiplantae</taxon>
        <taxon>Streptophyta</taxon>
        <taxon>Embryophyta</taxon>
        <taxon>Tracheophyta</taxon>
        <taxon>Spermatophyta</taxon>
        <taxon>Magnoliopsida</taxon>
        <taxon>Liliopsida</taxon>
        <taxon>Poales</taxon>
        <taxon>Poaceae</taxon>
        <taxon>PACMAD clade</taxon>
        <taxon>Panicoideae</taxon>
        <taxon>Panicodae</taxon>
        <taxon>Paniceae</taxon>
        <taxon>Panicinae</taxon>
        <taxon>Panicum</taxon>
        <taxon>Panicum sect. Hiantes</taxon>
    </lineage>
</organism>
<evidence type="ECO:0000256" key="7">
    <source>
        <dbReference type="SAM" id="Phobius"/>
    </source>
</evidence>
<accession>A0A8T0MZ37</accession>
<evidence type="ECO:0000313" key="10">
    <source>
        <dbReference type="Proteomes" id="UP000823388"/>
    </source>
</evidence>
<dbReference type="InterPro" id="IPR007656">
    <property type="entry name" value="GTD-bd"/>
</dbReference>
<feature type="coiled-coil region" evidence="5">
    <location>
        <begin position="581"/>
        <end position="682"/>
    </location>
</feature>
<keyword evidence="5" id="KW-0175">Coiled coil</keyword>
<dbReference type="Proteomes" id="UP000823388">
    <property type="component" value="Chromosome 9N"/>
</dbReference>
<keyword evidence="4 7" id="KW-0472">Membrane</keyword>
<dbReference type="Pfam" id="PF04576">
    <property type="entry name" value="Zein-binding"/>
    <property type="match status" value="1"/>
</dbReference>
<keyword evidence="3 7" id="KW-1133">Transmembrane helix</keyword>
<feature type="region of interest" description="Disordered" evidence="6">
    <location>
        <begin position="502"/>
        <end position="545"/>
    </location>
</feature>
<comment type="subcellular location">
    <subcellularLocation>
        <location evidence="1">Membrane</location>
        <topology evidence="1">Single-pass membrane protein</topology>
    </subcellularLocation>
</comment>
<keyword evidence="10" id="KW-1185">Reference proteome</keyword>
<evidence type="ECO:0000259" key="8">
    <source>
        <dbReference type="PROSITE" id="PS51775"/>
    </source>
</evidence>
<feature type="compositionally biased region" description="Basic and acidic residues" evidence="6">
    <location>
        <begin position="232"/>
        <end position="247"/>
    </location>
</feature>
<dbReference type="PANTHER" id="PTHR31448:SF3">
    <property type="entry name" value="MYOSIN-BINDING PROTEIN 2"/>
    <property type="match status" value="1"/>
</dbReference>
<feature type="region of interest" description="Disordered" evidence="6">
    <location>
        <begin position="394"/>
        <end position="413"/>
    </location>
</feature>
<feature type="region of interest" description="Disordered" evidence="6">
    <location>
        <begin position="232"/>
        <end position="289"/>
    </location>
</feature>
<name>A0A8T0MZ37_PANVG</name>
<keyword evidence="2 7" id="KW-0812">Transmembrane</keyword>
<evidence type="ECO:0000256" key="2">
    <source>
        <dbReference type="ARBA" id="ARBA00022692"/>
    </source>
</evidence>
<protein>
    <recommendedName>
        <fullName evidence="8">GTD-binding domain-containing protein</fullName>
    </recommendedName>
</protein>
<evidence type="ECO:0000256" key="4">
    <source>
        <dbReference type="ARBA" id="ARBA00023136"/>
    </source>
</evidence>
<dbReference type="PROSITE" id="PS51775">
    <property type="entry name" value="GTD_BINDING"/>
    <property type="match status" value="1"/>
</dbReference>
<evidence type="ECO:0000256" key="6">
    <source>
        <dbReference type="SAM" id="MobiDB-lite"/>
    </source>
</evidence>
<proteinExistence type="predicted"/>
<comment type="caution">
    <text evidence="9">The sequence shown here is derived from an EMBL/GenBank/DDBJ whole genome shotgun (WGS) entry which is preliminary data.</text>
</comment>
<feature type="domain" description="GTD-binding" evidence="8">
    <location>
        <begin position="575"/>
        <end position="673"/>
    </location>
</feature>